<dbReference type="Pfam" id="PF00550">
    <property type="entry name" value="PP-binding"/>
    <property type="match status" value="1"/>
</dbReference>
<dbReference type="InterPro" id="IPR029058">
    <property type="entry name" value="AB_hydrolase_fold"/>
</dbReference>
<dbReference type="SMART" id="SM00823">
    <property type="entry name" value="PKS_PP"/>
    <property type="match status" value="1"/>
</dbReference>
<evidence type="ECO:0000256" key="3">
    <source>
        <dbReference type="ARBA" id="ARBA00022553"/>
    </source>
</evidence>
<dbReference type="Gene3D" id="3.40.50.1820">
    <property type="entry name" value="alpha/beta hydrolase"/>
    <property type="match status" value="1"/>
</dbReference>
<dbReference type="InterPro" id="IPR036736">
    <property type="entry name" value="ACP-like_sf"/>
</dbReference>
<gene>
    <name evidence="5" type="ORF">V4F39_03180</name>
</gene>
<dbReference type="NCBIfam" id="TIGR01733">
    <property type="entry name" value="AA-adenyl-dom"/>
    <property type="match status" value="1"/>
</dbReference>
<dbReference type="Gene3D" id="3.30.300.30">
    <property type="match status" value="2"/>
</dbReference>
<dbReference type="InterPro" id="IPR045851">
    <property type="entry name" value="AMP-bd_C_sf"/>
</dbReference>
<dbReference type="EMBL" id="JAZIBG010000009">
    <property type="protein sequence ID" value="MEF7612899.1"/>
    <property type="molecule type" value="Genomic_DNA"/>
</dbReference>
<keyword evidence="6" id="KW-1185">Reference proteome</keyword>
<dbReference type="PIRSF" id="PIRSF001617">
    <property type="entry name" value="Alpha-AR"/>
    <property type="match status" value="1"/>
</dbReference>
<dbReference type="InterPro" id="IPR006162">
    <property type="entry name" value="Ppantetheine_attach_site"/>
</dbReference>
<dbReference type="PANTHER" id="PTHR45527:SF1">
    <property type="entry name" value="FATTY ACID SYNTHASE"/>
    <property type="match status" value="1"/>
</dbReference>
<feature type="domain" description="Carrier" evidence="4">
    <location>
        <begin position="1400"/>
        <end position="1475"/>
    </location>
</feature>
<dbReference type="Gene3D" id="3.30.559.30">
    <property type="entry name" value="Nonribosomal peptide synthetase, condensation domain"/>
    <property type="match status" value="1"/>
</dbReference>
<dbReference type="Pfam" id="PF00501">
    <property type="entry name" value="AMP-binding"/>
    <property type="match status" value="1"/>
</dbReference>
<dbReference type="Proteomes" id="UP001336250">
    <property type="component" value="Unassembled WGS sequence"/>
</dbReference>
<comment type="caution">
    <text evidence="5">The sequence shown here is derived from an EMBL/GenBank/DDBJ whole genome shotgun (WGS) entry which is preliminary data.</text>
</comment>
<dbReference type="Gene3D" id="2.30.38.10">
    <property type="entry name" value="Luciferase, Domain 3"/>
    <property type="match status" value="1"/>
</dbReference>
<dbReference type="GO" id="GO:0043041">
    <property type="term" value="P:amino acid activation for nonribosomal peptide biosynthetic process"/>
    <property type="evidence" value="ECO:0007669"/>
    <property type="project" value="TreeGrafter"/>
</dbReference>
<keyword evidence="3" id="KW-0597">Phosphoprotein</keyword>
<dbReference type="FunFam" id="3.30.559.10:FF:000012">
    <property type="entry name" value="Non-ribosomal peptide synthetase"/>
    <property type="match status" value="1"/>
</dbReference>
<name>A0AAW9QB17_9BURK</name>
<evidence type="ECO:0000313" key="6">
    <source>
        <dbReference type="Proteomes" id="UP001336250"/>
    </source>
</evidence>
<dbReference type="Pfam" id="PF00668">
    <property type="entry name" value="Condensation"/>
    <property type="match status" value="1"/>
</dbReference>
<dbReference type="SUPFAM" id="SSF56801">
    <property type="entry name" value="Acetyl-CoA synthetase-like"/>
    <property type="match status" value="1"/>
</dbReference>
<dbReference type="InterPro" id="IPR000873">
    <property type="entry name" value="AMP-dep_synth/lig_dom"/>
</dbReference>
<dbReference type="Pfam" id="PF13649">
    <property type="entry name" value="Methyltransf_25"/>
    <property type="match status" value="1"/>
</dbReference>
<dbReference type="RefSeq" id="WP_332287803.1">
    <property type="nucleotide sequence ID" value="NZ_JAZIBG010000009.1"/>
</dbReference>
<reference evidence="5 6" key="1">
    <citation type="submission" date="2024-02" db="EMBL/GenBank/DDBJ databases">
        <title>Genome sequence of Aquincola sp. MAHUQ-54.</title>
        <authorList>
            <person name="Huq M.A."/>
        </authorList>
    </citation>
    <scope>NUCLEOTIDE SEQUENCE [LARGE SCALE GENOMIC DNA]</scope>
    <source>
        <strain evidence="5 6">MAHUQ-54</strain>
    </source>
</reference>
<dbReference type="GO" id="GO:0072330">
    <property type="term" value="P:monocarboxylic acid biosynthetic process"/>
    <property type="evidence" value="ECO:0007669"/>
    <property type="project" value="UniProtKB-ARBA"/>
</dbReference>
<organism evidence="5 6">
    <name type="scientific">Aquincola agrisoli</name>
    <dbReference type="NCBI Taxonomy" id="3119538"/>
    <lineage>
        <taxon>Bacteria</taxon>
        <taxon>Pseudomonadati</taxon>
        <taxon>Pseudomonadota</taxon>
        <taxon>Betaproteobacteria</taxon>
        <taxon>Burkholderiales</taxon>
        <taxon>Sphaerotilaceae</taxon>
        <taxon>Aquincola</taxon>
    </lineage>
</organism>
<evidence type="ECO:0000259" key="4">
    <source>
        <dbReference type="PROSITE" id="PS50075"/>
    </source>
</evidence>
<dbReference type="InterPro" id="IPR010071">
    <property type="entry name" value="AA_adenyl_dom"/>
</dbReference>
<evidence type="ECO:0000313" key="5">
    <source>
        <dbReference type="EMBL" id="MEF7612899.1"/>
    </source>
</evidence>
<evidence type="ECO:0000256" key="1">
    <source>
        <dbReference type="ARBA" id="ARBA00001957"/>
    </source>
</evidence>
<dbReference type="InterPro" id="IPR029063">
    <property type="entry name" value="SAM-dependent_MTases_sf"/>
</dbReference>
<dbReference type="FunFam" id="3.30.559.30:FF:000001">
    <property type="entry name" value="Non-ribosomal peptide synthetase"/>
    <property type="match status" value="1"/>
</dbReference>
<dbReference type="GO" id="GO:0005829">
    <property type="term" value="C:cytosol"/>
    <property type="evidence" value="ECO:0007669"/>
    <property type="project" value="TreeGrafter"/>
</dbReference>
<keyword evidence="2" id="KW-0596">Phosphopantetheine</keyword>
<dbReference type="InterPro" id="IPR041698">
    <property type="entry name" value="Methyltransf_25"/>
</dbReference>
<proteinExistence type="predicted"/>
<dbReference type="Gene3D" id="3.40.50.150">
    <property type="entry name" value="Vaccinia Virus protein VP39"/>
    <property type="match status" value="1"/>
</dbReference>
<dbReference type="SUPFAM" id="SSF53335">
    <property type="entry name" value="S-adenosyl-L-methionine-dependent methyltransferases"/>
    <property type="match status" value="1"/>
</dbReference>
<dbReference type="FunFam" id="1.10.1200.10:FF:000016">
    <property type="entry name" value="Non-ribosomal peptide synthase"/>
    <property type="match status" value="1"/>
</dbReference>
<dbReference type="GO" id="GO:0031177">
    <property type="term" value="F:phosphopantetheine binding"/>
    <property type="evidence" value="ECO:0007669"/>
    <property type="project" value="InterPro"/>
</dbReference>
<dbReference type="GO" id="GO:0044550">
    <property type="term" value="P:secondary metabolite biosynthetic process"/>
    <property type="evidence" value="ECO:0007669"/>
    <property type="project" value="TreeGrafter"/>
</dbReference>
<dbReference type="CDD" id="cd02440">
    <property type="entry name" value="AdoMet_MTases"/>
    <property type="match status" value="1"/>
</dbReference>
<dbReference type="InterPro" id="IPR023213">
    <property type="entry name" value="CAT-like_dom_sf"/>
</dbReference>
<comment type="cofactor">
    <cofactor evidence="1">
        <name>pantetheine 4'-phosphate</name>
        <dbReference type="ChEBI" id="CHEBI:47942"/>
    </cofactor>
</comment>
<protein>
    <submittedName>
        <fullName evidence="5">Amino acid adenylation domain-containing protein</fullName>
    </submittedName>
</protein>
<dbReference type="Gene3D" id="3.40.50.980">
    <property type="match status" value="2"/>
</dbReference>
<evidence type="ECO:0000256" key="2">
    <source>
        <dbReference type="ARBA" id="ARBA00022450"/>
    </source>
</evidence>
<accession>A0AAW9QB17</accession>
<dbReference type="PROSITE" id="PS50075">
    <property type="entry name" value="CARRIER"/>
    <property type="match status" value="1"/>
</dbReference>
<dbReference type="SUPFAM" id="SSF47336">
    <property type="entry name" value="ACP-like"/>
    <property type="match status" value="1"/>
</dbReference>
<dbReference type="InterPro" id="IPR009081">
    <property type="entry name" value="PP-bd_ACP"/>
</dbReference>
<dbReference type="InterPro" id="IPR020806">
    <property type="entry name" value="PKS_PP-bd"/>
</dbReference>
<dbReference type="PANTHER" id="PTHR45527">
    <property type="entry name" value="NONRIBOSOMAL PEPTIDE SYNTHETASE"/>
    <property type="match status" value="1"/>
</dbReference>
<dbReference type="CDD" id="cd19531">
    <property type="entry name" value="LCL_NRPS-like"/>
    <property type="match status" value="1"/>
</dbReference>
<dbReference type="SUPFAM" id="SSF52777">
    <property type="entry name" value="CoA-dependent acyltransferases"/>
    <property type="match status" value="2"/>
</dbReference>
<dbReference type="PROSITE" id="PS00012">
    <property type="entry name" value="PHOSPHOPANTETHEINE"/>
    <property type="match status" value="1"/>
</dbReference>
<sequence>MGPTDARRAGLSTEKQALLQRRLAAAADRAGTAPGAIPRRQGSGPARLSFAQRRLWFLDQLAPGNPYYNIAFALRWRGVAVNTAALRRAVATVVARHEALRTTFVAVHGEPRQVVWPEVRFDFGLTDVREADAAGRDQAALDAATEEARRPFDLARGPLLRVHLVRLADDDHLFVLCMHHIVSDGWSMGVFAREFNAAYAAALTGRAPALPPLPIQYADFAEWQQGWLAGPRLQAQLDYWRRRLADLPPLRLPTDRPRPQAKAYRGAQHAFALPAATCARLRAFADAEAATPFMVLAAAFAALLARYSGDDDIVIGAPVANRNHAEIEPLIGFFVNSVVLRIDTGGGAGLRDLLARTRQVTLEAYQHQDVPFEHLVEVLQPERDPGRNPLFQVTLQLLNTPGAGIDASTVTIDRRTAIFDLACTLVEQGDTLAGGFEYDTELFDTTTMARMGQHYVALLGAALQDPDRPLARVPLLTDGERRAIADWNATAVAFPQDRGLHRIVEAQARVTPGAPAVRDAEGAEITYQALDVRANRLARHLAAVAPDAGRPIAVVLERGIDLVVALLAVLKSGRAYLPLEPGEPAPRLGSMLHGTGAGLVVTRAAHRARFDAWRCVLLDADRALIDAQADAAPAVDVDPEAPAYLLHTSGSTGRPHAVRVPHRALCNHMRWMQQAFPIGPGHRVLQRTPVGFDASVWEFWAPLVAGATLVMHASEPHFDAAALAQAIRRQRIGTVQLVPSLLRLLLQEPALAGAAQLQRVFCGGEPLTSDLVERFRSRLDATLVNLYGPTETCIDATCWVLPPGTDDDPVPIGRPIANVHVAIERDGLAVPLGVAGELVIGGAGVALGYEGESGLTARRFEPDPEHPGRLRYHSGDLARWRADGVLECLGRIDQQLKWHGVRIEPGEIEALLREHPEVDQALVMLRAVGDGAPQRLVAHVTLRAEAAAARQVAAWNRVYDEVVYRDLHGDAREPDFTGWHRSDTGAPIDSGAMQDWLDATLARLRAAGHSAPRRVLEIGCGTGLVALALAPDCEHYAGIDFSARAVQALASKVQACGLAPRVRLLQRRADALAELADGSYDLVVLNSVVQYFPGEAHLLAVLEQAVRAARPGGTVFIGDVRMLSLRAPFHATLEAAAAPHDGAGAVLERVRRRGRREEELLLGEAFFTALPRRLARVGWVELQPKRGAVANELSCFRFDATLHLDTAAPAAPQEQLGWQGLRTLTDRLSGTRSAFVLRDVPNARTLPPLRLFEALERADALAPAGGLAADAPAGDPMCDVEAAAAAAGWRCVFHATADPGRADALLLPPGDPRPARLAYAPAGLAADAPTANQPWHAAAEARVAAELAERLRERLPEHMLPQHVCVLDRFPLKPNGKIDRRALPPLEGDADAARRSAFVAPAAGLESELAALWQRLLGVARVGADDSFFDLGGHSLLAAQLAARVRERFNVEFALRTVFDAPRLAAMARALAAAGARASAGPGQDLDLDLEALAAELARLPQGAAAELLATHPGTP</sequence>
<dbReference type="Gene3D" id="3.30.559.10">
    <property type="entry name" value="Chloramphenicol acetyltransferase-like domain"/>
    <property type="match status" value="1"/>
</dbReference>
<dbReference type="InterPro" id="IPR001242">
    <property type="entry name" value="Condensation_dom"/>
</dbReference>
<dbReference type="GO" id="GO:0003824">
    <property type="term" value="F:catalytic activity"/>
    <property type="evidence" value="ECO:0007669"/>
    <property type="project" value="InterPro"/>
</dbReference>